<dbReference type="InterPro" id="IPR044669">
    <property type="entry name" value="YneE/VCCN1/2-like"/>
</dbReference>
<evidence type="ECO:0000256" key="1">
    <source>
        <dbReference type="ARBA" id="ARBA00004651"/>
    </source>
</evidence>
<comment type="subcellular location">
    <subcellularLocation>
        <location evidence="1">Cell membrane</location>
        <topology evidence="1">Multi-pass membrane protein</topology>
    </subcellularLocation>
</comment>
<evidence type="ECO:0000313" key="11">
    <source>
        <dbReference type="EMBL" id="CAA9301216.1"/>
    </source>
</evidence>
<dbReference type="PANTHER" id="PTHR33281:SF19">
    <property type="entry name" value="VOLTAGE-DEPENDENT ANION CHANNEL-FORMING PROTEIN YNEE"/>
    <property type="match status" value="1"/>
</dbReference>
<dbReference type="GO" id="GO:0005254">
    <property type="term" value="F:chloride channel activity"/>
    <property type="evidence" value="ECO:0007669"/>
    <property type="project" value="InterPro"/>
</dbReference>
<keyword evidence="7 10" id="KW-0472">Membrane</keyword>
<evidence type="ECO:0000256" key="4">
    <source>
        <dbReference type="ARBA" id="ARBA00022692"/>
    </source>
</evidence>
<organism evidence="11">
    <name type="scientific">uncultured Gemmatimonadaceae bacterium</name>
    <dbReference type="NCBI Taxonomy" id="246130"/>
    <lineage>
        <taxon>Bacteria</taxon>
        <taxon>Pseudomonadati</taxon>
        <taxon>Gemmatimonadota</taxon>
        <taxon>Gemmatimonadia</taxon>
        <taxon>Gemmatimonadales</taxon>
        <taxon>Gemmatimonadaceae</taxon>
        <taxon>environmental samples</taxon>
    </lineage>
</organism>
<keyword evidence="2" id="KW-0813">Transport</keyword>
<feature type="compositionally biased region" description="Basic and acidic residues" evidence="9">
    <location>
        <begin position="157"/>
        <end position="166"/>
    </location>
</feature>
<evidence type="ECO:0000256" key="7">
    <source>
        <dbReference type="ARBA" id="ARBA00023136"/>
    </source>
</evidence>
<comment type="similarity">
    <text evidence="8">Belongs to the anion channel-forming bestrophin (TC 1.A.46) family.</text>
</comment>
<name>A0A6J4KBS7_9BACT</name>
<feature type="compositionally biased region" description="Low complexity" evidence="9">
    <location>
        <begin position="131"/>
        <end position="149"/>
    </location>
</feature>
<protein>
    <submittedName>
        <fullName evidence="11">Uncharacterized protein</fullName>
    </submittedName>
</protein>
<keyword evidence="3" id="KW-1003">Cell membrane</keyword>
<proteinExistence type="inferred from homology"/>
<reference evidence="11" key="1">
    <citation type="submission" date="2020-02" db="EMBL/GenBank/DDBJ databases">
        <authorList>
            <person name="Meier V. D."/>
        </authorList>
    </citation>
    <scope>NUCLEOTIDE SEQUENCE</scope>
    <source>
        <strain evidence="11">AVDCRST_MAG11</strain>
    </source>
</reference>
<dbReference type="GO" id="GO:0005886">
    <property type="term" value="C:plasma membrane"/>
    <property type="evidence" value="ECO:0007669"/>
    <property type="project" value="UniProtKB-SubCell"/>
</dbReference>
<dbReference type="Pfam" id="PF25539">
    <property type="entry name" value="Bestrophin_2"/>
    <property type="match status" value="2"/>
</dbReference>
<keyword evidence="6" id="KW-0406">Ion transport</keyword>
<dbReference type="AlphaFoldDB" id="A0A6J4KBS7"/>
<evidence type="ECO:0000256" key="3">
    <source>
        <dbReference type="ARBA" id="ARBA00022475"/>
    </source>
</evidence>
<keyword evidence="4 10" id="KW-0812">Transmembrane</keyword>
<accession>A0A6J4KBS7</accession>
<evidence type="ECO:0000256" key="8">
    <source>
        <dbReference type="ARBA" id="ARBA00034708"/>
    </source>
</evidence>
<evidence type="ECO:0000256" key="6">
    <source>
        <dbReference type="ARBA" id="ARBA00023065"/>
    </source>
</evidence>
<gene>
    <name evidence="11" type="ORF">AVDCRST_MAG11-844</name>
</gene>
<evidence type="ECO:0000256" key="10">
    <source>
        <dbReference type="SAM" id="Phobius"/>
    </source>
</evidence>
<evidence type="ECO:0000256" key="9">
    <source>
        <dbReference type="SAM" id="MobiDB-lite"/>
    </source>
</evidence>
<dbReference type="PANTHER" id="PTHR33281">
    <property type="entry name" value="UPF0187 PROTEIN YNEE"/>
    <property type="match status" value="1"/>
</dbReference>
<feature type="transmembrane region" description="Helical" evidence="10">
    <location>
        <begin position="12"/>
        <end position="35"/>
    </location>
</feature>
<sequence length="397" mass="42928">MIVRPTLSWRRIMGYTGRALAGYTLLALVVSVAHVRYGATWLAIPALPVSILAATLGILLSFRNNSGYDRWWEARTLWGGLVNASRTFARQALTFLPSGVEETVSGGDGAERVLRASAVLQSARGDGGAPAAWSRSRAGDGAARADGNAPRSPFVHRPTDGAVRDRRGAALATPTGEWLAPAAPAEPCTFLAVSGEARELVYAQIGFVNALRCHLRRQDPMPDIAPFFRAPVLGALHQEQNVPGAILVWMATRLRRAFDRAAGDGAAPLDATVRLTRLDETLSELTTLMGACERIKNTPIPRQYDFLPRVMVRVYLAILPLSMVSELGLVTPVVTAIIGFLFLSLDAIGRNVEAPFENGIHDTPMSALCRTIEINLRQMLGETELPPALQPVDGFLY</sequence>
<dbReference type="EMBL" id="CADCTU010000178">
    <property type="protein sequence ID" value="CAA9301216.1"/>
    <property type="molecule type" value="Genomic_DNA"/>
</dbReference>
<evidence type="ECO:0000256" key="5">
    <source>
        <dbReference type="ARBA" id="ARBA00022989"/>
    </source>
</evidence>
<feature type="transmembrane region" description="Helical" evidence="10">
    <location>
        <begin position="41"/>
        <end position="62"/>
    </location>
</feature>
<evidence type="ECO:0000256" key="2">
    <source>
        <dbReference type="ARBA" id="ARBA00022448"/>
    </source>
</evidence>
<feature type="region of interest" description="Disordered" evidence="9">
    <location>
        <begin position="125"/>
        <end position="166"/>
    </location>
</feature>
<keyword evidence="5 10" id="KW-1133">Transmembrane helix</keyword>